<evidence type="ECO:0000313" key="2">
    <source>
        <dbReference type="EMBL" id="SVA05035.1"/>
    </source>
</evidence>
<dbReference type="Gene3D" id="1.20.120.1490">
    <property type="match status" value="1"/>
</dbReference>
<reference evidence="2" key="1">
    <citation type="submission" date="2018-05" db="EMBL/GenBank/DDBJ databases">
        <authorList>
            <person name="Lanie J.A."/>
            <person name="Ng W.-L."/>
            <person name="Kazmierczak K.M."/>
            <person name="Andrzejewski T.M."/>
            <person name="Davidsen T.M."/>
            <person name="Wayne K.J."/>
            <person name="Tettelin H."/>
            <person name="Glass J.I."/>
            <person name="Rusch D."/>
            <person name="Podicherti R."/>
            <person name="Tsui H.-C.T."/>
            <person name="Winkler M.E."/>
        </authorList>
    </citation>
    <scope>NUCLEOTIDE SEQUENCE</scope>
</reference>
<name>A0A381SLW2_9ZZZZ</name>
<feature type="region of interest" description="Disordered" evidence="1">
    <location>
        <begin position="19"/>
        <end position="41"/>
    </location>
</feature>
<gene>
    <name evidence="2" type="ORF">METZ01_LOCUS57889</name>
</gene>
<proteinExistence type="predicted"/>
<accession>A0A381SLW2</accession>
<dbReference type="AlphaFoldDB" id="A0A381SLW2"/>
<evidence type="ECO:0000256" key="1">
    <source>
        <dbReference type="SAM" id="MobiDB-lite"/>
    </source>
</evidence>
<evidence type="ECO:0008006" key="3">
    <source>
        <dbReference type="Google" id="ProtNLM"/>
    </source>
</evidence>
<sequence>MKKILIALLLITGLFAQDRDERQRPEQRGPGDHKKQEQRDDRKQVWLVAIQTEHLKLTPEQAEKFFPLQREYHAKVEEIKKGQRTRLGRLRTAAKDDRSKFDADAALKVQMSVKRAMLDEHEKFLYSAKNVLEKDQWMKLIHFEDTIRKRMSEGAKNKQQDMKKMRPDNHRPDSKSKSGWQQRGHGPMRGTR</sequence>
<protein>
    <recommendedName>
        <fullName evidence="3">Periplasmic heavy metal sensor</fullName>
    </recommendedName>
</protein>
<feature type="region of interest" description="Disordered" evidence="1">
    <location>
        <begin position="151"/>
        <end position="192"/>
    </location>
</feature>
<feature type="compositionally biased region" description="Basic and acidic residues" evidence="1">
    <location>
        <begin position="151"/>
        <end position="176"/>
    </location>
</feature>
<organism evidence="2">
    <name type="scientific">marine metagenome</name>
    <dbReference type="NCBI Taxonomy" id="408172"/>
    <lineage>
        <taxon>unclassified sequences</taxon>
        <taxon>metagenomes</taxon>
        <taxon>ecological metagenomes</taxon>
    </lineage>
</organism>
<dbReference type="EMBL" id="UINC01003292">
    <property type="protein sequence ID" value="SVA05035.1"/>
    <property type="molecule type" value="Genomic_DNA"/>
</dbReference>